<dbReference type="EMBL" id="CP013650">
    <property type="protein sequence ID" value="ALS97681.1"/>
    <property type="molecule type" value="Genomic_DNA"/>
</dbReference>
<dbReference type="PANTHER" id="PTHR22602:SF0">
    <property type="entry name" value="TRANSFERASE CAF17, MITOCHONDRIAL-RELATED"/>
    <property type="match status" value="1"/>
</dbReference>
<dbReference type="Proteomes" id="UP000068447">
    <property type="component" value="Chromosome"/>
</dbReference>
<dbReference type="InterPro" id="IPR029043">
    <property type="entry name" value="GcvT/YgfZ_C"/>
</dbReference>
<evidence type="ECO:0000313" key="3">
    <source>
        <dbReference type="Proteomes" id="UP000068447"/>
    </source>
</evidence>
<dbReference type="OrthoDB" id="9796287at2"/>
<sequence length="329" mass="36335">MTENYLPESAKNLPGEYLVKLEDRATLKVSGPDTTKYLQGQLTHDVNLLSRQRSLLACHCEFKGKTWDIYTVATDGDNNFLIGHRGAVDKSLEQLKKYAVFSQVEITPAEDYLLLGGSGESVEQWITEHFTSLPEKDQGAVCNSQGVVIGFDSPHRRYMLLLKPDLAEDLMRQAPPLSPAPLWNLIDIQAGIASLNADTSGEFVPQMMNMQALDAINFSKGCYMGQEVVARTKFLGKNKRAAFILKAEGHRALKPGDILEKQLGENWRRGGTVLSCVALAKETWVLAVLANDTAADEILRSKEQPDTHFKVQPLPYTLEAESDKSALGG</sequence>
<protein>
    <recommendedName>
        <fullName evidence="1">tRNA-modifying protein YgfZ-like beta-barrel domain-containing protein</fullName>
    </recommendedName>
</protein>
<dbReference type="Gene3D" id="3.30.70.1400">
    <property type="entry name" value="Aminomethyltransferase beta-barrel domains"/>
    <property type="match status" value="1"/>
</dbReference>
<dbReference type="InterPro" id="IPR017703">
    <property type="entry name" value="YgfZ/GCV_T_CS"/>
</dbReference>
<dbReference type="KEGG" id="lal:AT746_04940"/>
<dbReference type="RefSeq" id="WP_062477270.1">
    <property type="nucleotide sequence ID" value="NZ_CP013650.1"/>
</dbReference>
<dbReference type="NCBIfam" id="TIGR03317">
    <property type="entry name" value="ygfZ_signature"/>
    <property type="match status" value="1"/>
</dbReference>
<name>A0A0U3AG66_9ALTE</name>
<organism evidence="2 3">
    <name type="scientific">Lacimicrobium alkaliphilum</name>
    <dbReference type="NCBI Taxonomy" id="1526571"/>
    <lineage>
        <taxon>Bacteria</taxon>
        <taxon>Pseudomonadati</taxon>
        <taxon>Pseudomonadota</taxon>
        <taxon>Gammaproteobacteria</taxon>
        <taxon>Alteromonadales</taxon>
        <taxon>Alteromonadaceae</taxon>
        <taxon>Lacimicrobium</taxon>
    </lineage>
</organism>
<dbReference type="NCBIfam" id="NF007110">
    <property type="entry name" value="PRK09559.1"/>
    <property type="match status" value="1"/>
</dbReference>
<dbReference type="AlphaFoldDB" id="A0A0U3AG66"/>
<dbReference type="InterPro" id="IPR048451">
    <property type="entry name" value="YgfZ_barrel"/>
</dbReference>
<evidence type="ECO:0000259" key="1">
    <source>
        <dbReference type="Pfam" id="PF21130"/>
    </source>
</evidence>
<dbReference type="SUPFAM" id="SSF101790">
    <property type="entry name" value="Aminomethyltransferase beta-barrel domain"/>
    <property type="match status" value="1"/>
</dbReference>
<feature type="domain" description="tRNA-modifying protein YgfZ-like beta-barrel" evidence="1">
    <location>
        <begin position="238"/>
        <end position="303"/>
    </location>
</feature>
<evidence type="ECO:0000313" key="2">
    <source>
        <dbReference type="EMBL" id="ALS97681.1"/>
    </source>
</evidence>
<accession>A0A0U3AG66</accession>
<proteinExistence type="predicted"/>
<reference evidence="2 3" key="1">
    <citation type="submission" date="2015-12" db="EMBL/GenBank/DDBJ databases">
        <title>Complete genome of Lacimicrobium alkaliphilum KCTC 32984.</title>
        <authorList>
            <person name="Kim S.-G."/>
            <person name="Lee Y.-J."/>
        </authorList>
    </citation>
    <scope>NUCLEOTIDE SEQUENCE [LARGE SCALE GENOMIC DNA]</scope>
    <source>
        <strain evidence="2 3">YelD216</strain>
    </source>
</reference>
<gene>
    <name evidence="2" type="ORF">AT746_04940</name>
</gene>
<keyword evidence="3" id="KW-1185">Reference proteome</keyword>
<dbReference type="GO" id="GO:0016226">
    <property type="term" value="P:iron-sulfur cluster assembly"/>
    <property type="evidence" value="ECO:0007669"/>
    <property type="project" value="TreeGrafter"/>
</dbReference>
<dbReference type="PANTHER" id="PTHR22602">
    <property type="entry name" value="TRANSFERASE CAF17, MITOCHONDRIAL-RELATED"/>
    <property type="match status" value="1"/>
</dbReference>
<dbReference type="Gene3D" id="2.40.30.160">
    <property type="match status" value="1"/>
</dbReference>
<dbReference type="Gene3D" id="3.30.70.1630">
    <property type="match status" value="1"/>
</dbReference>
<dbReference type="SUPFAM" id="SSF103025">
    <property type="entry name" value="Folate-binding domain"/>
    <property type="match status" value="1"/>
</dbReference>
<dbReference type="InterPro" id="IPR045179">
    <property type="entry name" value="YgfZ/GcvT"/>
</dbReference>
<dbReference type="STRING" id="1526571.AT746_04940"/>
<dbReference type="Pfam" id="PF21130">
    <property type="entry name" value="YgfZ_barrel"/>
    <property type="match status" value="1"/>
</dbReference>